<accession>A0AB73HGF6</accession>
<dbReference type="Proteomes" id="UP001194632">
    <property type="component" value="Unassembled WGS sequence"/>
</dbReference>
<gene>
    <name evidence="1" type="ORF">ITQ90_06800</name>
</gene>
<comment type="caution">
    <text evidence="1">The sequence shown here is derived from an EMBL/GenBank/DDBJ whole genome shotgun (WGS) entry which is preliminary data.</text>
</comment>
<dbReference type="AlphaFoldDB" id="A0AB73HGF6"/>
<evidence type="ECO:0008006" key="3">
    <source>
        <dbReference type="Google" id="ProtNLM"/>
    </source>
</evidence>
<evidence type="ECO:0000313" key="1">
    <source>
        <dbReference type="EMBL" id="MBF7115190.1"/>
    </source>
</evidence>
<reference evidence="1" key="1">
    <citation type="submission" date="2020-11" db="EMBL/GenBank/DDBJ databases">
        <title>Antibiotic susceptibility profiles of Pediococcus pentosaceus from various origins and their implications for the safety assessment of strains with food-technology applications.</title>
        <authorList>
            <person name="Shani N."/>
            <person name="Oberhaensli S."/>
            <person name="Arias E."/>
        </authorList>
    </citation>
    <scope>NUCLEOTIDE SEQUENCE</scope>
    <source>
        <strain evidence="1">FAM 24207</strain>
    </source>
</reference>
<evidence type="ECO:0000313" key="2">
    <source>
        <dbReference type="Proteomes" id="UP001194632"/>
    </source>
</evidence>
<protein>
    <recommendedName>
        <fullName evidence="3">DUF1659 domain-containing protein</fullName>
    </recommendedName>
</protein>
<name>A0AB73HGF6_PEDPE</name>
<sequence>MENVYVVKLGNLYFKEKEGALFSKYRYKMTDSLNDASICKGFERAKNIAEGIGGKVYKINLEEVE</sequence>
<proteinExistence type="predicted"/>
<organism evidence="1 2">
    <name type="scientific">Pediococcus pentosaceus</name>
    <dbReference type="NCBI Taxonomy" id="1255"/>
    <lineage>
        <taxon>Bacteria</taxon>
        <taxon>Bacillati</taxon>
        <taxon>Bacillota</taxon>
        <taxon>Bacilli</taxon>
        <taxon>Lactobacillales</taxon>
        <taxon>Lactobacillaceae</taxon>
        <taxon>Pediococcus</taxon>
    </lineage>
</organism>
<dbReference type="RefSeq" id="WP_195749760.1">
    <property type="nucleotide sequence ID" value="NZ_CP197205.1"/>
</dbReference>
<dbReference type="EMBL" id="JADOFP010000005">
    <property type="protein sequence ID" value="MBF7115190.1"/>
    <property type="molecule type" value="Genomic_DNA"/>
</dbReference>